<dbReference type="InterPro" id="IPR047201">
    <property type="entry name" value="ERI-1_3'hExo-like"/>
</dbReference>
<reference evidence="5 6" key="1">
    <citation type="submission" date="2016-10" db="EMBL/GenBank/DDBJ databases">
        <authorList>
            <person name="de Groot N.N."/>
        </authorList>
    </citation>
    <scope>NUCLEOTIDE SEQUENCE [LARGE SCALE GENOMIC DNA]</scope>
    <source>
        <strain evidence="5 6">DSM 16957</strain>
    </source>
</reference>
<dbReference type="CDD" id="cd06133">
    <property type="entry name" value="ERI-1_3'hExo_like"/>
    <property type="match status" value="1"/>
</dbReference>
<evidence type="ECO:0000256" key="1">
    <source>
        <dbReference type="ARBA" id="ARBA00022722"/>
    </source>
</evidence>
<evidence type="ECO:0000313" key="6">
    <source>
        <dbReference type="Proteomes" id="UP000199603"/>
    </source>
</evidence>
<dbReference type="PANTHER" id="PTHR23044:SF61">
    <property type="entry name" value="3'-5' EXORIBONUCLEASE 1-RELATED"/>
    <property type="match status" value="1"/>
</dbReference>
<evidence type="ECO:0000256" key="3">
    <source>
        <dbReference type="ARBA" id="ARBA00022839"/>
    </source>
</evidence>
<dbReference type="Proteomes" id="UP000199603">
    <property type="component" value="Unassembled WGS sequence"/>
</dbReference>
<dbReference type="OrthoDB" id="4563729at2"/>
<dbReference type="GO" id="GO:0003676">
    <property type="term" value="F:nucleic acid binding"/>
    <property type="evidence" value="ECO:0007669"/>
    <property type="project" value="InterPro"/>
</dbReference>
<dbReference type="RefSeq" id="WP_091245951.1">
    <property type="nucleotide sequence ID" value="NZ_FNAG01000021.1"/>
</dbReference>
<dbReference type="PANTHER" id="PTHR23044">
    <property type="entry name" value="3'-5' EXONUCLEASE ERI1-RELATED"/>
    <property type="match status" value="1"/>
</dbReference>
<feature type="domain" description="Exonuclease" evidence="4">
    <location>
        <begin position="5"/>
        <end position="186"/>
    </location>
</feature>
<dbReference type="STRING" id="265719.SAMN04488509_1213"/>
<dbReference type="InterPro" id="IPR051274">
    <property type="entry name" value="3-5_Exoribonuclease"/>
</dbReference>
<keyword evidence="2" id="KW-0378">Hydrolase</keyword>
<gene>
    <name evidence="5" type="ORF">SAMN04488509_1213</name>
</gene>
<proteinExistence type="predicted"/>
<organism evidence="5 6">
    <name type="scientific">Aquimonas voraii</name>
    <dbReference type="NCBI Taxonomy" id="265719"/>
    <lineage>
        <taxon>Bacteria</taxon>
        <taxon>Pseudomonadati</taxon>
        <taxon>Pseudomonadota</taxon>
        <taxon>Gammaproteobacteria</taxon>
        <taxon>Lysobacterales</taxon>
        <taxon>Lysobacteraceae</taxon>
        <taxon>Aquimonas</taxon>
    </lineage>
</organism>
<evidence type="ECO:0000259" key="4">
    <source>
        <dbReference type="SMART" id="SM00479"/>
    </source>
</evidence>
<dbReference type="InterPro" id="IPR036397">
    <property type="entry name" value="RNaseH_sf"/>
</dbReference>
<accession>A0A1G7A8L0</accession>
<evidence type="ECO:0000256" key="2">
    <source>
        <dbReference type="ARBA" id="ARBA00022801"/>
    </source>
</evidence>
<dbReference type="GO" id="GO:0000175">
    <property type="term" value="F:3'-5'-RNA exonuclease activity"/>
    <property type="evidence" value="ECO:0007669"/>
    <property type="project" value="InterPro"/>
</dbReference>
<dbReference type="GO" id="GO:0006259">
    <property type="term" value="P:DNA metabolic process"/>
    <property type="evidence" value="ECO:0007669"/>
    <property type="project" value="UniProtKB-ARBA"/>
</dbReference>
<dbReference type="Pfam" id="PF00929">
    <property type="entry name" value="RNase_T"/>
    <property type="match status" value="1"/>
</dbReference>
<evidence type="ECO:0000313" key="5">
    <source>
        <dbReference type="EMBL" id="SDE11110.1"/>
    </source>
</evidence>
<dbReference type="InterPro" id="IPR012337">
    <property type="entry name" value="RNaseH-like_sf"/>
</dbReference>
<dbReference type="Gene3D" id="3.30.420.10">
    <property type="entry name" value="Ribonuclease H-like superfamily/Ribonuclease H"/>
    <property type="match status" value="1"/>
</dbReference>
<dbReference type="AlphaFoldDB" id="A0A1G7A8L0"/>
<name>A0A1G7A8L0_9GAMM</name>
<dbReference type="InterPro" id="IPR013520">
    <property type="entry name" value="Ribonucl_H"/>
</dbReference>
<sequence>MTTDCLLVIDLECTCSDETTPVAEQVAPEAMEIIEIGAVIATLRGEVLDRFGRFVRPTERPALTEFCSKLTSIQQADVEKAAPLDTVLGQLSGWLDGHRHTLIGWGSWGAFDCRQFERECARKGFANPLGHIPHTNLKQRFAKRRKIQQVGMQRAILMVGLYPLGTHHRGLDDALNIARLVPHALGE</sequence>
<protein>
    <submittedName>
        <fullName evidence="5">Inhibitor of the KinA pathway to sporulation, predicted exonuclease</fullName>
    </submittedName>
</protein>
<dbReference type="EMBL" id="FNAG01000021">
    <property type="protein sequence ID" value="SDE11110.1"/>
    <property type="molecule type" value="Genomic_DNA"/>
</dbReference>
<dbReference type="SUPFAM" id="SSF53098">
    <property type="entry name" value="Ribonuclease H-like"/>
    <property type="match status" value="1"/>
</dbReference>
<keyword evidence="6" id="KW-1185">Reference proteome</keyword>
<keyword evidence="3 5" id="KW-0269">Exonuclease</keyword>
<keyword evidence="1" id="KW-0540">Nuclease</keyword>
<dbReference type="SMART" id="SM00479">
    <property type="entry name" value="EXOIII"/>
    <property type="match status" value="1"/>
</dbReference>